<dbReference type="InterPro" id="IPR029479">
    <property type="entry name" value="Nitroreductase"/>
</dbReference>
<dbReference type="PATRIC" id="fig|742734.4.peg.2084"/>
<organism evidence="4 5">
    <name type="scientific">[Clostridium] citroniae WAL-19142</name>
    <dbReference type="NCBI Taxonomy" id="742734"/>
    <lineage>
        <taxon>Bacteria</taxon>
        <taxon>Bacillati</taxon>
        <taxon>Bacillota</taxon>
        <taxon>Clostridia</taxon>
        <taxon>Lachnospirales</taxon>
        <taxon>Lachnospiraceae</taxon>
        <taxon>Enterocloster</taxon>
    </lineage>
</organism>
<dbReference type="SUPFAM" id="SSF55469">
    <property type="entry name" value="FMN-dependent nitroreductase-like"/>
    <property type="match status" value="1"/>
</dbReference>
<dbReference type="PANTHER" id="PTHR43673:SF10">
    <property type="entry name" value="NADH DEHYDROGENASE_NAD(P)H NITROREDUCTASE XCC3605-RELATED"/>
    <property type="match status" value="1"/>
</dbReference>
<dbReference type="Proteomes" id="UP000037392">
    <property type="component" value="Unassembled WGS sequence"/>
</dbReference>
<feature type="domain" description="Nitroreductase" evidence="3">
    <location>
        <begin position="7"/>
        <end position="159"/>
    </location>
</feature>
<dbReference type="Gene3D" id="3.40.109.10">
    <property type="entry name" value="NADH Oxidase"/>
    <property type="match status" value="2"/>
</dbReference>
<dbReference type="InterPro" id="IPR000415">
    <property type="entry name" value="Nitroreductase-like"/>
</dbReference>
<accession>A0A0J9C703</accession>
<evidence type="ECO:0000313" key="4">
    <source>
        <dbReference type="EMBL" id="KMW20883.1"/>
    </source>
</evidence>
<protein>
    <recommendedName>
        <fullName evidence="3">Nitroreductase domain-containing protein</fullName>
    </recommendedName>
</protein>
<dbReference type="Pfam" id="PF00881">
    <property type="entry name" value="Nitroreductase"/>
    <property type="match status" value="1"/>
</dbReference>
<dbReference type="AlphaFoldDB" id="A0A0J9C703"/>
<evidence type="ECO:0000313" key="5">
    <source>
        <dbReference type="Proteomes" id="UP000037392"/>
    </source>
</evidence>
<comment type="caution">
    <text evidence="4">The sequence shown here is derived from an EMBL/GenBank/DDBJ whole genome shotgun (WGS) entry which is preliminary data.</text>
</comment>
<reference evidence="4 5" key="1">
    <citation type="submission" date="2011-04" db="EMBL/GenBank/DDBJ databases">
        <title>The Genome Sequence of Clostridium citroniae WAL-19142.</title>
        <authorList>
            <consortium name="The Broad Institute Genome Sequencing Platform"/>
            <person name="Earl A."/>
            <person name="Ward D."/>
            <person name="Feldgarden M."/>
            <person name="Gevers D."/>
            <person name="Warren Y.A."/>
            <person name="Tyrrell K.L."/>
            <person name="Citron D.M."/>
            <person name="Goldstein E.J."/>
            <person name="Daigneault M."/>
            <person name="Allen-Vercoe E."/>
            <person name="Young S.K."/>
            <person name="Zeng Q."/>
            <person name="Gargeya S."/>
            <person name="Fitzgerald M."/>
            <person name="Haas B."/>
            <person name="Abouelleil A."/>
            <person name="Alvarado L."/>
            <person name="Arachchi H.M."/>
            <person name="Berlin A."/>
            <person name="Brown A."/>
            <person name="Chapman S.B."/>
            <person name="Chen Z."/>
            <person name="Dunbar C."/>
            <person name="Freedman E."/>
            <person name="Gearin G."/>
            <person name="Gellesch M."/>
            <person name="Goldberg J."/>
            <person name="Griggs A."/>
            <person name="Gujja S."/>
            <person name="Heilman E.R."/>
            <person name="Heiman D."/>
            <person name="Howarth C."/>
            <person name="Larson L."/>
            <person name="Lui A."/>
            <person name="MacDonald P.J."/>
            <person name="Mehta T."/>
            <person name="Montmayeur A."/>
            <person name="Murphy C."/>
            <person name="Neiman D."/>
            <person name="Pearson M."/>
            <person name="Priest M."/>
            <person name="Roberts A."/>
            <person name="Saif S."/>
            <person name="Shea T."/>
            <person name="Shenoy N."/>
            <person name="Sisk P."/>
            <person name="Stolte C."/>
            <person name="Sykes S."/>
            <person name="White J."/>
            <person name="Yandava C."/>
            <person name="Wortman J."/>
            <person name="Nusbaum C."/>
            <person name="Birren B."/>
        </authorList>
    </citation>
    <scope>NUCLEOTIDE SEQUENCE [LARGE SCALE GENOMIC DNA]</scope>
    <source>
        <strain evidence="4 5">WAL-19142</strain>
    </source>
</reference>
<dbReference type="RefSeq" id="WP_045092818.1">
    <property type="nucleotide sequence ID" value="NZ_KQ235877.1"/>
</dbReference>
<keyword evidence="2" id="KW-0560">Oxidoreductase</keyword>
<dbReference type="OrthoDB" id="9812105at2"/>
<dbReference type="PANTHER" id="PTHR43673">
    <property type="entry name" value="NAD(P)H NITROREDUCTASE YDGI-RELATED"/>
    <property type="match status" value="1"/>
</dbReference>
<dbReference type="GO" id="GO:0016491">
    <property type="term" value="F:oxidoreductase activity"/>
    <property type="evidence" value="ECO:0007669"/>
    <property type="project" value="UniProtKB-KW"/>
</dbReference>
<gene>
    <name evidence="4" type="ORF">HMPREF9470_01942</name>
</gene>
<dbReference type="GeneID" id="93166266"/>
<evidence type="ECO:0000256" key="1">
    <source>
        <dbReference type="ARBA" id="ARBA00007118"/>
    </source>
</evidence>
<evidence type="ECO:0000256" key="2">
    <source>
        <dbReference type="ARBA" id="ARBA00023002"/>
    </source>
</evidence>
<evidence type="ECO:0000259" key="3">
    <source>
        <dbReference type="Pfam" id="PF00881"/>
    </source>
</evidence>
<comment type="similarity">
    <text evidence="1">Belongs to the nitroreductase family.</text>
</comment>
<name>A0A0J9C703_9FIRM</name>
<proteinExistence type="inferred from homology"/>
<dbReference type="EMBL" id="ADLK01000018">
    <property type="protein sequence ID" value="KMW20883.1"/>
    <property type="molecule type" value="Genomic_DNA"/>
</dbReference>
<sequence length="179" mass="19798">MDLDMILKERRSIRKFREGAAVDPALVKEMLQAAVQAPSWKNSQTARYYVVMSKEMLGKVKASCLPEFNQKNCKDAPVLIVTAFVKNHSGHDNQGNPVNEVGNGWGCYDLGLHDSHLILKAKDLGLDTLIMGIRDADALRELLDIGQDQEVVSVIAVGYRDIDPAGPGRKGLDETARFY</sequence>